<gene>
    <name evidence="2" type="ORF">P8935_24240</name>
</gene>
<dbReference type="InterPro" id="IPR013783">
    <property type="entry name" value="Ig-like_fold"/>
</dbReference>
<dbReference type="Pfam" id="PF08811">
    <property type="entry name" value="DUF1800"/>
    <property type="match status" value="1"/>
</dbReference>
<dbReference type="PANTHER" id="PTHR43737">
    <property type="entry name" value="BLL7424 PROTEIN"/>
    <property type="match status" value="1"/>
</dbReference>
<dbReference type="InterPro" id="IPR002909">
    <property type="entry name" value="IPT_dom"/>
</dbReference>
<feature type="domain" description="IPT/TIG" evidence="1">
    <location>
        <begin position="131"/>
        <end position="202"/>
    </location>
</feature>
<evidence type="ECO:0000313" key="2">
    <source>
        <dbReference type="EMBL" id="XBH17661.1"/>
    </source>
</evidence>
<dbReference type="RefSeq" id="WP_348262886.1">
    <property type="nucleotide sequence ID" value="NZ_CP121196.1"/>
</dbReference>
<dbReference type="InterPro" id="IPR014756">
    <property type="entry name" value="Ig_E-set"/>
</dbReference>
<dbReference type="SUPFAM" id="SSF81296">
    <property type="entry name" value="E set domains"/>
    <property type="match status" value="2"/>
</dbReference>
<dbReference type="AlphaFoldDB" id="A0AAU7DK03"/>
<accession>A0AAU7DK03</accession>
<evidence type="ECO:0000259" key="1">
    <source>
        <dbReference type="Pfam" id="PF01833"/>
    </source>
</evidence>
<protein>
    <submittedName>
        <fullName evidence="2">DUF1800 family protein</fullName>
    </submittedName>
</protein>
<dbReference type="EMBL" id="CP121196">
    <property type="protein sequence ID" value="XBH17661.1"/>
    <property type="molecule type" value="Genomic_DNA"/>
</dbReference>
<name>A0AAU7DK03_9BACT</name>
<dbReference type="PANTHER" id="PTHR43737:SF1">
    <property type="entry name" value="DUF1501 DOMAIN-CONTAINING PROTEIN"/>
    <property type="match status" value="1"/>
</dbReference>
<reference evidence="2" key="1">
    <citation type="submission" date="2023-03" db="EMBL/GenBank/DDBJ databases">
        <title>Edaphobacter sp.</title>
        <authorList>
            <person name="Huber K.J."/>
            <person name="Papendorf J."/>
            <person name="Pilke C."/>
            <person name="Bunk B."/>
            <person name="Sproeer C."/>
            <person name="Pester M."/>
        </authorList>
    </citation>
    <scope>NUCLEOTIDE SEQUENCE</scope>
    <source>
        <strain evidence="2">DSM 110680</strain>
    </source>
</reference>
<proteinExistence type="predicted"/>
<organism evidence="2">
    <name type="scientific">Telmatobacter sp. DSM 110680</name>
    <dbReference type="NCBI Taxonomy" id="3036704"/>
    <lineage>
        <taxon>Bacteria</taxon>
        <taxon>Pseudomonadati</taxon>
        <taxon>Acidobacteriota</taxon>
        <taxon>Terriglobia</taxon>
        <taxon>Terriglobales</taxon>
        <taxon>Acidobacteriaceae</taxon>
        <taxon>Telmatobacter</taxon>
    </lineage>
</organism>
<dbReference type="PROSITE" id="PS51257">
    <property type="entry name" value="PROKAR_LIPOPROTEIN"/>
    <property type="match status" value="1"/>
</dbReference>
<dbReference type="InterPro" id="IPR014917">
    <property type="entry name" value="DUF1800"/>
</dbReference>
<dbReference type="Pfam" id="PF01833">
    <property type="entry name" value="TIG"/>
    <property type="match status" value="1"/>
</dbReference>
<sequence length="945" mass="99708">MQVKPSRHCDLNLSLCLAALTAFLPLLSGCGYFAVTDPSFYAGISASASTLRVNQQIQLKDNARTTGVPVIFFVNGVQGGNAEFGTITSTGLYTAPAIVPVPNTVSITSTTAKFPNDPPGSVAIGVLNPIPVLTSVTPGAFSEGTTLVTVNGSQFVYGAQILWNGSAVPTTFISSTQLVASIPAPNPGTFPIAVSNPNPGSVTTKSLSVKVGPGQVVLTLQPYYGTDVRVSNALNIGLTVAGTDNPAVTLFINGVAGGNAQVGTAVSNSDGSITYTAPAVVPSPNVVQLTVASVDNPSVSINRNIAVLNPIPILGSATPTSLNVGSTSVVVQGQSFISGAQVLMNGAAVPTTFNSGSQLTANLTVTGPGTLDLQVLNPSPGPATSNDLIEDVAGGAPTLLVSPEDAARFLDQATFGATDGDIHHLSQIGYQTWLNEQFSIPQTLREPVVEQALLLNNPSCSASDLKCNASLFVQNNQSEIYVENAFWQQALSANDALRQRVQYALSEQFVISGTTPAVQNMPRGEANYYDLLGADAFGNFRQLLQDVTLNPMMGQFLSMLQNDKGNANTDPDENYAREVMQLFTIGLYQLNDDGTQKLDSNGLPIPTYTNNDVMGLAKVFTGFSWNVPGNTSDTAWSNCCIYVGTGYGEDLLQMQAYPGHHSTEEKDFLGVTIPASGSPDPNGDLKIALDTLFNHPNVPSFFSRQLIQHLVTSNPSPAYVGRVAAVFKDNGQGVRGDMKAVITAILLDPEARDTATDASNPQYGKVREALLRYTHWARAFSVQSRNGGYFIGTTEDPIWGLGQMTMRSPTVFNWFTPGFTPPATSIEQAGLVAPEMQMTNVTTVVGYLNYMQYAIGSGTQNGSDLYSSYGAELNLANTPDQLVDRVNLLLMAGQMDSNLRSAVLGAVSAIPIPSGDQNAINAALITRVQTAIYLTVASPAFCAQF</sequence>
<dbReference type="Gene3D" id="2.60.40.10">
    <property type="entry name" value="Immunoglobulins"/>
    <property type="match status" value="2"/>
</dbReference>